<keyword evidence="3" id="KW-1185">Reference proteome</keyword>
<reference evidence="2 3" key="1">
    <citation type="journal article" date="2019" name="Sci. Rep.">
        <title>Orb-weaving spider Araneus ventricosus genome elucidates the spidroin gene catalogue.</title>
        <authorList>
            <person name="Kono N."/>
            <person name="Nakamura H."/>
            <person name="Ohtoshi R."/>
            <person name="Moran D.A.P."/>
            <person name="Shinohara A."/>
            <person name="Yoshida Y."/>
            <person name="Fujiwara M."/>
            <person name="Mori M."/>
            <person name="Tomita M."/>
            <person name="Arakawa K."/>
        </authorList>
    </citation>
    <scope>NUCLEOTIDE SEQUENCE [LARGE SCALE GENOMIC DNA]</scope>
</reference>
<evidence type="ECO:0000256" key="1">
    <source>
        <dbReference type="SAM" id="SignalP"/>
    </source>
</evidence>
<sequence length="80" mass="8933">DQCSSHVFLRVAAVHLLVQLLMDLNAVLSRTNKKFHHLKITKNGAVIDDRQLHLLLDNDSSENKSLTLLESTHLHLGKGA</sequence>
<organism evidence="2 3">
    <name type="scientific">Araneus ventricosus</name>
    <name type="common">Orbweaver spider</name>
    <name type="synonym">Epeira ventricosa</name>
    <dbReference type="NCBI Taxonomy" id="182803"/>
    <lineage>
        <taxon>Eukaryota</taxon>
        <taxon>Metazoa</taxon>
        <taxon>Ecdysozoa</taxon>
        <taxon>Arthropoda</taxon>
        <taxon>Chelicerata</taxon>
        <taxon>Arachnida</taxon>
        <taxon>Araneae</taxon>
        <taxon>Araneomorphae</taxon>
        <taxon>Entelegynae</taxon>
        <taxon>Araneoidea</taxon>
        <taxon>Araneidae</taxon>
        <taxon>Araneus</taxon>
    </lineage>
</organism>
<dbReference type="AlphaFoldDB" id="A0A4Y2HJ40"/>
<proteinExistence type="predicted"/>
<comment type="caution">
    <text evidence="2">The sequence shown here is derived from an EMBL/GenBank/DDBJ whole genome shotgun (WGS) entry which is preliminary data.</text>
</comment>
<keyword evidence="1" id="KW-0732">Signal</keyword>
<dbReference type="Proteomes" id="UP000499080">
    <property type="component" value="Unassembled WGS sequence"/>
</dbReference>
<feature type="chain" id="PRO_5021308339" evidence="1">
    <location>
        <begin position="30"/>
        <end position="80"/>
    </location>
</feature>
<protein>
    <submittedName>
        <fullName evidence="2">Uncharacterized protein</fullName>
    </submittedName>
</protein>
<dbReference type="EMBL" id="BGPR01001968">
    <property type="protein sequence ID" value="GBM65248.1"/>
    <property type="molecule type" value="Genomic_DNA"/>
</dbReference>
<gene>
    <name evidence="2" type="ORF">AVEN_46091_1</name>
</gene>
<evidence type="ECO:0000313" key="2">
    <source>
        <dbReference type="EMBL" id="GBM65248.1"/>
    </source>
</evidence>
<evidence type="ECO:0000313" key="3">
    <source>
        <dbReference type="Proteomes" id="UP000499080"/>
    </source>
</evidence>
<accession>A0A4Y2HJ40</accession>
<name>A0A4Y2HJ40_ARAVE</name>
<feature type="non-terminal residue" evidence="2">
    <location>
        <position position="1"/>
    </location>
</feature>
<feature type="signal peptide" evidence="1">
    <location>
        <begin position="1"/>
        <end position="29"/>
    </location>
</feature>